<comment type="caution">
    <text evidence="9">The sequence shown here is derived from an EMBL/GenBank/DDBJ whole genome shotgun (WGS) entry which is preliminary data.</text>
</comment>
<dbReference type="PANTHER" id="PTHR45663">
    <property type="entry name" value="GEO12009P1"/>
    <property type="match status" value="1"/>
</dbReference>
<evidence type="ECO:0000256" key="2">
    <source>
        <dbReference type="ARBA" id="ARBA00022448"/>
    </source>
</evidence>
<feature type="domain" description="Thioredoxin" evidence="8">
    <location>
        <begin position="24"/>
        <end position="148"/>
    </location>
</feature>
<evidence type="ECO:0000256" key="1">
    <source>
        <dbReference type="ARBA" id="ARBA00008987"/>
    </source>
</evidence>
<dbReference type="GO" id="GO:0045454">
    <property type="term" value="P:cell redox homeostasis"/>
    <property type="evidence" value="ECO:0007669"/>
    <property type="project" value="TreeGrafter"/>
</dbReference>
<evidence type="ECO:0000313" key="9">
    <source>
        <dbReference type="EMBL" id="KAB0675664.1"/>
    </source>
</evidence>
<dbReference type="PROSITE" id="PS51352">
    <property type="entry name" value="THIOREDOXIN_2"/>
    <property type="match status" value="1"/>
</dbReference>
<proteinExistence type="inferred from homology"/>
<comment type="similarity">
    <text evidence="1">Belongs to the thioredoxin family.</text>
</comment>
<feature type="compositionally biased region" description="Low complexity" evidence="7">
    <location>
        <begin position="22"/>
        <end position="35"/>
    </location>
</feature>
<dbReference type="Proteomes" id="UP000432089">
    <property type="component" value="Unassembled WGS sequence"/>
</dbReference>
<dbReference type="Pfam" id="PF14559">
    <property type="entry name" value="TPR_19"/>
    <property type="match status" value="1"/>
</dbReference>
<dbReference type="InterPro" id="IPR017937">
    <property type="entry name" value="Thioredoxin_CS"/>
</dbReference>
<feature type="region of interest" description="Disordered" evidence="7">
    <location>
        <begin position="12"/>
        <end position="35"/>
    </location>
</feature>
<dbReference type="CDD" id="cd02956">
    <property type="entry name" value="ybbN"/>
    <property type="match status" value="1"/>
</dbReference>
<dbReference type="SUPFAM" id="SSF52833">
    <property type="entry name" value="Thioredoxin-like"/>
    <property type="match status" value="1"/>
</dbReference>
<evidence type="ECO:0000313" key="10">
    <source>
        <dbReference type="Proteomes" id="UP000432089"/>
    </source>
</evidence>
<dbReference type="InterPro" id="IPR036249">
    <property type="entry name" value="Thioredoxin-like_sf"/>
</dbReference>
<evidence type="ECO:0000256" key="5">
    <source>
        <dbReference type="ARBA" id="ARBA00023284"/>
    </source>
</evidence>
<evidence type="ECO:0000256" key="6">
    <source>
        <dbReference type="NCBIfam" id="TIGR01068"/>
    </source>
</evidence>
<dbReference type="PRINTS" id="PR00421">
    <property type="entry name" value="THIOREDOXIN"/>
</dbReference>
<keyword evidence="10" id="KW-1185">Reference proteome</keyword>
<dbReference type="PANTHER" id="PTHR45663:SF11">
    <property type="entry name" value="GEO12009P1"/>
    <property type="match status" value="1"/>
</dbReference>
<sequence>MTGMSNGFFGANFGGRPHRGAETPAGSGGTPPAASAGADGFVKDVTTASFSADVIAASRQQPVIVDFWAPWCGPCKQLTPILEKVVKAAGGRVRLAKMNIDEHPSIAGQLGVRSIPAVFAFVGGQPVDGFMGAMPESEVKAFVDRLLGGADGGADPIVAALEEAKARLAAGDASGAAQFFAAVLQEEPENAAAIAGLAECYLEAGDVQRAEALLTGAPVDKQGDAAFAGIRAKLKLAAETAGLGDPRALLERVQTDANDHQARFDLALIAQARNRRADAAEGLLEIIRRDRAWNDDGARRKLLELFDVWGAADPATRDARRRLSALLFS</sequence>
<dbReference type="FunFam" id="3.40.30.10:FF:000001">
    <property type="entry name" value="Thioredoxin"/>
    <property type="match status" value="1"/>
</dbReference>
<protein>
    <recommendedName>
        <fullName evidence="6">Thioredoxin</fullName>
    </recommendedName>
</protein>
<dbReference type="GO" id="GO:0005829">
    <property type="term" value="C:cytosol"/>
    <property type="evidence" value="ECO:0007669"/>
    <property type="project" value="TreeGrafter"/>
</dbReference>
<evidence type="ECO:0000256" key="3">
    <source>
        <dbReference type="ARBA" id="ARBA00022982"/>
    </source>
</evidence>
<dbReference type="InterPro" id="IPR011990">
    <property type="entry name" value="TPR-like_helical_dom_sf"/>
</dbReference>
<evidence type="ECO:0000256" key="7">
    <source>
        <dbReference type="SAM" id="MobiDB-lite"/>
    </source>
</evidence>
<dbReference type="PROSITE" id="PS00194">
    <property type="entry name" value="THIOREDOXIN_1"/>
    <property type="match status" value="1"/>
</dbReference>
<dbReference type="InterPro" id="IPR013766">
    <property type="entry name" value="Thioredoxin_domain"/>
</dbReference>
<keyword evidence="4" id="KW-1015">Disulfide bond</keyword>
<gene>
    <name evidence="9" type="primary">trxA</name>
    <name evidence="9" type="ORF">F6X38_22890</name>
</gene>
<evidence type="ECO:0000259" key="8">
    <source>
        <dbReference type="PROSITE" id="PS51352"/>
    </source>
</evidence>
<dbReference type="Pfam" id="PF00085">
    <property type="entry name" value="Thioredoxin"/>
    <property type="match status" value="1"/>
</dbReference>
<keyword evidence="3" id="KW-0249">Electron transport</keyword>
<evidence type="ECO:0000256" key="4">
    <source>
        <dbReference type="ARBA" id="ARBA00023157"/>
    </source>
</evidence>
<dbReference type="Gene3D" id="1.25.40.10">
    <property type="entry name" value="Tetratricopeptide repeat domain"/>
    <property type="match status" value="2"/>
</dbReference>
<dbReference type="Gene3D" id="3.40.30.10">
    <property type="entry name" value="Glutaredoxin"/>
    <property type="match status" value="1"/>
</dbReference>
<name>A0A7V7PJX2_9HYPH</name>
<dbReference type="InterPro" id="IPR005746">
    <property type="entry name" value="Thioredoxin"/>
</dbReference>
<dbReference type="GO" id="GO:0006950">
    <property type="term" value="P:response to stress"/>
    <property type="evidence" value="ECO:0007669"/>
    <property type="project" value="UniProtKB-ARBA"/>
</dbReference>
<keyword evidence="2" id="KW-0813">Transport</keyword>
<dbReference type="NCBIfam" id="TIGR01068">
    <property type="entry name" value="thioredoxin"/>
    <property type="match status" value="1"/>
</dbReference>
<dbReference type="Pfam" id="PF14561">
    <property type="entry name" value="TPR_20"/>
    <property type="match status" value="1"/>
</dbReference>
<keyword evidence="5" id="KW-0676">Redox-active center</keyword>
<dbReference type="AlphaFoldDB" id="A0A7V7PJX2"/>
<dbReference type="GO" id="GO:0015035">
    <property type="term" value="F:protein-disulfide reductase activity"/>
    <property type="evidence" value="ECO:0007669"/>
    <property type="project" value="UniProtKB-UniRule"/>
</dbReference>
<accession>A0A7V7PJX2</accession>
<organism evidence="9 10">
    <name type="scientific">Plantimonas leprariae</name>
    <dbReference type="NCBI Taxonomy" id="2615207"/>
    <lineage>
        <taxon>Bacteria</taxon>
        <taxon>Pseudomonadati</taxon>
        <taxon>Pseudomonadota</taxon>
        <taxon>Alphaproteobacteria</taxon>
        <taxon>Hyphomicrobiales</taxon>
        <taxon>Aurantimonadaceae</taxon>
        <taxon>Plantimonas</taxon>
    </lineage>
</organism>
<dbReference type="EMBL" id="VZDO01000031">
    <property type="protein sequence ID" value="KAB0675664.1"/>
    <property type="molecule type" value="Genomic_DNA"/>
</dbReference>
<dbReference type="RefSeq" id="WP_150974007.1">
    <property type="nucleotide sequence ID" value="NZ_VZDO01000031.1"/>
</dbReference>
<dbReference type="SUPFAM" id="SSF48452">
    <property type="entry name" value="TPR-like"/>
    <property type="match status" value="1"/>
</dbReference>
<reference evidence="9 10" key="1">
    <citation type="submission" date="2019-09" db="EMBL/GenBank/DDBJ databases">
        <title>YIM 132180 draft genome.</title>
        <authorList>
            <person name="Zhang K."/>
        </authorList>
    </citation>
    <scope>NUCLEOTIDE SEQUENCE [LARGE SCALE GENOMIC DNA]</scope>
    <source>
        <strain evidence="9 10">YIM 132180</strain>
    </source>
</reference>